<sequence>MRNLNIFKKLFFSHTTIGLVAIVTFSFIVYVLVGEVLFQRSLDQLSSINMLKKELVETYFFRSQQNLQALSVEDKFLHIHTKLTQHQAATNDHDLSDLYKICKLYNFKNMHLFDAHHHQLFSTDSAQYPEGLMQRIDAAVTAEADRLWIVDASAASDDKQTLLFYYVPIVKEGQRVGMVLVQENFEKVQNILRETTGMGSTGESYIVGDDYKMRSLSRFLPDKPPGAIVVRTDAALNSFQQEPGRGIVTDYRGERALSVYRLVDIADLHWAIISEIDLSEAMAPINSLRNYLIGITLFILLFIVVVTYFVSNAIARPILQLREIIVTLSKGMMPPRHHQITSSDEVGQMAHAIDQLTEGLERTTAFAKEIGGGNFNTTFTTLSEHDTLGMALLRMRDELHSFNERELRVARERAAALMEGQENERRRIIKDLHDGVGQLLTAIRMRVEALEGNAEWKDEVKGHINATIAEVKRISYNVMPQALVDFGLEAALKGLCDTVKKYAAFTIDFRYIKEYDHTLNFEVSTAVFRIAQEGLNNIVKHAAATHVNLHLLDKEDELYLLLEDNGRGFDTAAVQHNAGQGLRNIQERAKLLDGSAEIHSLPGEGTVVEVHIPVV</sequence>
<comment type="subcellular location">
    <subcellularLocation>
        <location evidence="2">Membrane</location>
    </subcellularLocation>
</comment>
<dbReference type="Proteomes" id="UP000613030">
    <property type="component" value="Unassembled WGS sequence"/>
</dbReference>
<evidence type="ECO:0000256" key="4">
    <source>
        <dbReference type="ARBA" id="ARBA00022553"/>
    </source>
</evidence>
<dbReference type="InterPro" id="IPR011712">
    <property type="entry name" value="Sig_transdc_His_kin_sub3_dim/P"/>
</dbReference>
<evidence type="ECO:0000256" key="3">
    <source>
        <dbReference type="ARBA" id="ARBA00012438"/>
    </source>
</evidence>
<dbReference type="Gene3D" id="1.20.5.1930">
    <property type="match status" value="1"/>
</dbReference>
<dbReference type="InterPro" id="IPR050482">
    <property type="entry name" value="Sensor_HK_TwoCompSys"/>
</dbReference>
<evidence type="ECO:0000256" key="9">
    <source>
        <dbReference type="ARBA" id="ARBA00023012"/>
    </source>
</evidence>
<keyword evidence="14" id="KW-1185">Reference proteome</keyword>
<keyword evidence="10" id="KW-0812">Transmembrane</keyword>
<name>A0ABS1KUM2_9BACT</name>
<dbReference type="InterPro" id="IPR005467">
    <property type="entry name" value="His_kinase_dom"/>
</dbReference>
<evidence type="ECO:0000259" key="12">
    <source>
        <dbReference type="PROSITE" id="PS50885"/>
    </source>
</evidence>
<comment type="caution">
    <text evidence="13">The sequence shown here is derived from an EMBL/GenBank/DDBJ whole genome shotgun (WGS) entry which is preliminary data.</text>
</comment>
<evidence type="ECO:0000256" key="2">
    <source>
        <dbReference type="ARBA" id="ARBA00004370"/>
    </source>
</evidence>
<organism evidence="13 14">
    <name type="scientific">Chryseolinea lacunae</name>
    <dbReference type="NCBI Taxonomy" id="2801331"/>
    <lineage>
        <taxon>Bacteria</taxon>
        <taxon>Pseudomonadati</taxon>
        <taxon>Bacteroidota</taxon>
        <taxon>Cytophagia</taxon>
        <taxon>Cytophagales</taxon>
        <taxon>Fulvivirgaceae</taxon>
        <taxon>Chryseolinea</taxon>
    </lineage>
</organism>
<dbReference type="InterPro" id="IPR003660">
    <property type="entry name" value="HAMP_dom"/>
</dbReference>
<dbReference type="EC" id="2.7.13.3" evidence="3"/>
<feature type="domain" description="Histidine kinase" evidence="11">
    <location>
        <begin position="431"/>
        <end position="615"/>
    </location>
</feature>
<evidence type="ECO:0000313" key="14">
    <source>
        <dbReference type="Proteomes" id="UP000613030"/>
    </source>
</evidence>
<keyword evidence="9" id="KW-0902">Two-component regulatory system</keyword>
<keyword evidence="10" id="KW-1133">Transmembrane helix</keyword>
<feature type="transmembrane region" description="Helical" evidence="10">
    <location>
        <begin position="291"/>
        <end position="310"/>
    </location>
</feature>
<dbReference type="CDD" id="cd16917">
    <property type="entry name" value="HATPase_UhpB-NarQ-NarX-like"/>
    <property type="match status" value="1"/>
</dbReference>
<keyword evidence="8" id="KW-0067">ATP-binding</keyword>
<keyword evidence="7" id="KW-0418">Kinase</keyword>
<dbReference type="Pfam" id="PF07730">
    <property type="entry name" value="HisKA_3"/>
    <property type="match status" value="1"/>
</dbReference>
<evidence type="ECO:0000256" key="7">
    <source>
        <dbReference type="ARBA" id="ARBA00022777"/>
    </source>
</evidence>
<keyword evidence="4" id="KW-0597">Phosphoprotein</keyword>
<accession>A0ABS1KUM2</accession>
<keyword evidence="5" id="KW-0808">Transferase</keyword>
<dbReference type="Gene3D" id="3.30.565.10">
    <property type="entry name" value="Histidine kinase-like ATPase, C-terminal domain"/>
    <property type="match status" value="1"/>
</dbReference>
<evidence type="ECO:0000256" key="8">
    <source>
        <dbReference type="ARBA" id="ARBA00022840"/>
    </source>
</evidence>
<gene>
    <name evidence="13" type="ORF">JI741_18205</name>
</gene>
<dbReference type="Gene3D" id="6.10.340.10">
    <property type="match status" value="1"/>
</dbReference>
<dbReference type="SMART" id="SM00304">
    <property type="entry name" value="HAMP"/>
    <property type="match status" value="1"/>
</dbReference>
<dbReference type="SUPFAM" id="SSF55874">
    <property type="entry name" value="ATPase domain of HSP90 chaperone/DNA topoisomerase II/histidine kinase"/>
    <property type="match status" value="1"/>
</dbReference>
<dbReference type="EMBL" id="JAERRB010000006">
    <property type="protein sequence ID" value="MBL0743170.1"/>
    <property type="molecule type" value="Genomic_DNA"/>
</dbReference>
<reference evidence="13 14" key="1">
    <citation type="submission" date="2021-01" db="EMBL/GenBank/DDBJ databases">
        <title>Chryseolinea sp. Jin1 Genome sequencing and assembly.</title>
        <authorList>
            <person name="Kim I."/>
        </authorList>
    </citation>
    <scope>NUCLEOTIDE SEQUENCE [LARGE SCALE GENOMIC DNA]</scope>
    <source>
        <strain evidence="13 14">Jin1</strain>
    </source>
</reference>
<feature type="domain" description="HAMP" evidence="12">
    <location>
        <begin position="312"/>
        <end position="365"/>
    </location>
</feature>
<proteinExistence type="predicted"/>
<dbReference type="PANTHER" id="PTHR24421">
    <property type="entry name" value="NITRATE/NITRITE SENSOR PROTEIN NARX-RELATED"/>
    <property type="match status" value="1"/>
</dbReference>
<dbReference type="InterPro" id="IPR036890">
    <property type="entry name" value="HATPase_C_sf"/>
</dbReference>
<evidence type="ECO:0000256" key="6">
    <source>
        <dbReference type="ARBA" id="ARBA00022741"/>
    </source>
</evidence>
<evidence type="ECO:0000313" key="13">
    <source>
        <dbReference type="EMBL" id="MBL0743170.1"/>
    </source>
</evidence>
<dbReference type="InterPro" id="IPR003594">
    <property type="entry name" value="HATPase_dom"/>
</dbReference>
<feature type="transmembrane region" description="Helical" evidence="10">
    <location>
        <begin position="12"/>
        <end position="33"/>
    </location>
</feature>
<evidence type="ECO:0000256" key="1">
    <source>
        <dbReference type="ARBA" id="ARBA00000085"/>
    </source>
</evidence>
<dbReference type="PROSITE" id="PS50109">
    <property type="entry name" value="HIS_KIN"/>
    <property type="match status" value="1"/>
</dbReference>
<evidence type="ECO:0000259" key="11">
    <source>
        <dbReference type="PROSITE" id="PS50109"/>
    </source>
</evidence>
<keyword evidence="10" id="KW-0472">Membrane</keyword>
<dbReference type="PROSITE" id="PS50885">
    <property type="entry name" value="HAMP"/>
    <property type="match status" value="1"/>
</dbReference>
<evidence type="ECO:0000256" key="5">
    <source>
        <dbReference type="ARBA" id="ARBA00022679"/>
    </source>
</evidence>
<dbReference type="Pfam" id="PF02518">
    <property type="entry name" value="HATPase_c"/>
    <property type="match status" value="1"/>
</dbReference>
<dbReference type="PANTHER" id="PTHR24421:SF10">
    <property type="entry name" value="NITRATE_NITRITE SENSOR PROTEIN NARQ"/>
    <property type="match status" value="1"/>
</dbReference>
<dbReference type="RefSeq" id="WP_202012244.1">
    <property type="nucleotide sequence ID" value="NZ_JAERRB010000006.1"/>
</dbReference>
<keyword evidence="6" id="KW-0547">Nucleotide-binding</keyword>
<protein>
    <recommendedName>
        <fullName evidence="3">histidine kinase</fullName>
        <ecNumber evidence="3">2.7.13.3</ecNumber>
    </recommendedName>
</protein>
<comment type="catalytic activity">
    <reaction evidence="1">
        <text>ATP + protein L-histidine = ADP + protein N-phospho-L-histidine.</text>
        <dbReference type="EC" id="2.7.13.3"/>
    </reaction>
</comment>
<dbReference type="SUPFAM" id="SSF158472">
    <property type="entry name" value="HAMP domain-like"/>
    <property type="match status" value="1"/>
</dbReference>
<dbReference type="Pfam" id="PF00672">
    <property type="entry name" value="HAMP"/>
    <property type="match status" value="1"/>
</dbReference>
<evidence type="ECO:0000256" key="10">
    <source>
        <dbReference type="SAM" id="Phobius"/>
    </source>
</evidence>